<evidence type="ECO:0000259" key="2">
    <source>
        <dbReference type="Pfam" id="PF12776"/>
    </source>
</evidence>
<dbReference type="PANTHER" id="PTHR46929:SF15">
    <property type="entry name" value="MYB_SANT-LIKE DOMAIN-CONTAINING PROTEIN"/>
    <property type="match status" value="1"/>
</dbReference>
<protein>
    <recommendedName>
        <fullName evidence="2">Myb/SANT-like domain-containing protein</fullName>
    </recommendedName>
</protein>
<organism evidence="3 4">
    <name type="scientific">Panicum miliaceum</name>
    <name type="common">Proso millet</name>
    <name type="synonym">Broomcorn millet</name>
    <dbReference type="NCBI Taxonomy" id="4540"/>
    <lineage>
        <taxon>Eukaryota</taxon>
        <taxon>Viridiplantae</taxon>
        <taxon>Streptophyta</taxon>
        <taxon>Embryophyta</taxon>
        <taxon>Tracheophyta</taxon>
        <taxon>Spermatophyta</taxon>
        <taxon>Magnoliopsida</taxon>
        <taxon>Liliopsida</taxon>
        <taxon>Poales</taxon>
        <taxon>Poaceae</taxon>
        <taxon>PACMAD clade</taxon>
        <taxon>Panicoideae</taxon>
        <taxon>Panicodae</taxon>
        <taxon>Paniceae</taxon>
        <taxon>Panicinae</taxon>
        <taxon>Panicum</taxon>
        <taxon>Panicum sect. Panicum</taxon>
    </lineage>
</organism>
<reference evidence="4" key="1">
    <citation type="journal article" date="2019" name="Nat. Commun.">
        <title>The genome of broomcorn millet.</title>
        <authorList>
            <person name="Zou C."/>
            <person name="Miki D."/>
            <person name="Li D."/>
            <person name="Tang Q."/>
            <person name="Xiao L."/>
            <person name="Rajput S."/>
            <person name="Deng P."/>
            <person name="Jia W."/>
            <person name="Huang R."/>
            <person name="Zhang M."/>
            <person name="Sun Y."/>
            <person name="Hu J."/>
            <person name="Fu X."/>
            <person name="Schnable P.S."/>
            <person name="Li F."/>
            <person name="Zhang H."/>
            <person name="Feng B."/>
            <person name="Zhu X."/>
            <person name="Liu R."/>
            <person name="Schnable J.C."/>
            <person name="Zhu J.-K."/>
            <person name="Zhang H."/>
        </authorList>
    </citation>
    <scope>NUCLEOTIDE SEQUENCE [LARGE SCALE GENOMIC DNA]</scope>
</reference>
<dbReference type="OrthoDB" id="651046at2759"/>
<comment type="caution">
    <text evidence="3">The sequence shown here is derived from an EMBL/GenBank/DDBJ whole genome shotgun (WGS) entry which is preliminary data.</text>
</comment>
<gene>
    <name evidence="3" type="ORF">C2845_PM08G22300</name>
</gene>
<accession>A0A3L6R4L8</accession>
<proteinExistence type="predicted"/>
<dbReference type="EMBL" id="PQIB02000010">
    <property type="protein sequence ID" value="RLM94036.1"/>
    <property type="molecule type" value="Genomic_DNA"/>
</dbReference>
<feature type="region of interest" description="Disordered" evidence="1">
    <location>
        <begin position="76"/>
        <end position="120"/>
    </location>
</feature>
<evidence type="ECO:0000256" key="1">
    <source>
        <dbReference type="SAM" id="MobiDB-lite"/>
    </source>
</evidence>
<dbReference type="Proteomes" id="UP000275267">
    <property type="component" value="Unassembled WGS sequence"/>
</dbReference>
<dbReference type="Pfam" id="PF12776">
    <property type="entry name" value="Myb_DNA-bind_3"/>
    <property type="match status" value="1"/>
</dbReference>
<dbReference type="AlphaFoldDB" id="A0A3L6R4L8"/>
<evidence type="ECO:0000313" key="4">
    <source>
        <dbReference type="Proteomes" id="UP000275267"/>
    </source>
</evidence>
<dbReference type="PANTHER" id="PTHR46929">
    <property type="entry name" value="EXPRESSED PROTEIN"/>
    <property type="match status" value="1"/>
</dbReference>
<keyword evidence="4" id="KW-1185">Reference proteome</keyword>
<name>A0A3L6R4L8_PANMI</name>
<sequence length="120" mass="13015">MAAAKGKRVYLTWTDEMDNALLAVLVEHHNNGDNAQNGWKPHVYNAAIKNVRQQGSSLLKTKVVKNWDAISTIYSTDHANGEGAKTGAEATQDSPEQADDASPDLPQKRQPTGESACLEI</sequence>
<feature type="domain" description="Myb/SANT-like" evidence="2">
    <location>
        <begin position="12"/>
        <end position="74"/>
    </location>
</feature>
<evidence type="ECO:0000313" key="3">
    <source>
        <dbReference type="EMBL" id="RLM94036.1"/>
    </source>
</evidence>
<dbReference type="InterPro" id="IPR024752">
    <property type="entry name" value="Myb/SANT-like_dom"/>
</dbReference>